<keyword evidence="2" id="KW-1185">Reference proteome</keyword>
<name>A0ABP7Q222_9BACT</name>
<accession>A0ABP7Q222</accession>
<protein>
    <recommendedName>
        <fullName evidence="3">DUF4783 domain-containing protein</fullName>
    </recommendedName>
</protein>
<dbReference type="EMBL" id="BAABDI010000012">
    <property type="protein sequence ID" value="GAA3975248.1"/>
    <property type="molecule type" value="Genomic_DNA"/>
</dbReference>
<gene>
    <name evidence="1" type="ORF">GCM10022407_21060</name>
</gene>
<evidence type="ECO:0008006" key="3">
    <source>
        <dbReference type="Google" id="ProtNLM"/>
    </source>
</evidence>
<dbReference type="Proteomes" id="UP001501556">
    <property type="component" value="Unassembled WGS sequence"/>
</dbReference>
<sequence length="133" mass="14953">MRAWLVGMALGVLALKPVQEAPRNTQVQAARQFLAAALQGDTITAKRWLSANLQGNDAGHALLPLVEAGRRRGTKMELYRLGFLVGDDTERPFVTYAWEADSAIEWPLRASIQVVFRDTAARQVWEVYLREMK</sequence>
<evidence type="ECO:0000313" key="2">
    <source>
        <dbReference type="Proteomes" id="UP001501556"/>
    </source>
</evidence>
<comment type="caution">
    <text evidence="1">The sequence shown here is derived from an EMBL/GenBank/DDBJ whole genome shotgun (WGS) entry which is preliminary data.</text>
</comment>
<evidence type="ECO:0000313" key="1">
    <source>
        <dbReference type="EMBL" id="GAA3975248.1"/>
    </source>
</evidence>
<reference evidence="2" key="1">
    <citation type="journal article" date="2019" name="Int. J. Syst. Evol. Microbiol.">
        <title>The Global Catalogue of Microorganisms (GCM) 10K type strain sequencing project: providing services to taxonomists for standard genome sequencing and annotation.</title>
        <authorList>
            <consortium name="The Broad Institute Genomics Platform"/>
            <consortium name="The Broad Institute Genome Sequencing Center for Infectious Disease"/>
            <person name="Wu L."/>
            <person name="Ma J."/>
        </authorList>
    </citation>
    <scope>NUCLEOTIDE SEQUENCE [LARGE SCALE GENOMIC DNA]</scope>
    <source>
        <strain evidence="2">JCM 17217</strain>
    </source>
</reference>
<proteinExistence type="predicted"/>
<organism evidence="1 2">
    <name type="scientific">Hymenobacter antarcticus</name>
    <dbReference type="NCBI Taxonomy" id="486270"/>
    <lineage>
        <taxon>Bacteria</taxon>
        <taxon>Pseudomonadati</taxon>
        <taxon>Bacteroidota</taxon>
        <taxon>Cytophagia</taxon>
        <taxon>Cytophagales</taxon>
        <taxon>Hymenobacteraceae</taxon>
        <taxon>Hymenobacter</taxon>
    </lineage>
</organism>